<comment type="caution">
    <text evidence="3">The sequence shown here is derived from an EMBL/GenBank/DDBJ whole genome shotgun (WGS) entry which is preliminary data.</text>
</comment>
<dbReference type="SUPFAM" id="SSF51905">
    <property type="entry name" value="FAD/NAD(P)-binding domain"/>
    <property type="match status" value="1"/>
</dbReference>
<dbReference type="PANTHER" id="PTHR42685:SF21">
    <property type="entry name" value="DEHYDROGENASE (FLAVOPROTEIN)-LIKE PROTEIN"/>
    <property type="match status" value="1"/>
</dbReference>
<gene>
    <name evidence="3" type="ORF">ENU08_02890</name>
    <name evidence="2" type="ORF">ENU41_06125</name>
</gene>
<dbReference type="InterPro" id="IPR050407">
    <property type="entry name" value="Geranylgeranyl_reductase"/>
</dbReference>
<dbReference type="Pfam" id="PF01266">
    <property type="entry name" value="DAO"/>
    <property type="match status" value="1"/>
</dbReference>
<dbReference type="EMBL" id="DTBD01000022">
    <property type="protein sequence ID" value="HGQ64170.1"/>
    <property type="molecule type" value="Genomic_DNA"/>
</dbReference>
<dbReference type="Gene3D" id="3.50.50.60">
    <property type="entry name" value="FAD/NAD(P)-binding domain"/>
    <property type="match status" value="1"/>
</dbReference>
<evidence type="ECO:0000313" key="2">
    <source>
        <dbReference type="EMBL" id="HGQ36236.1"/>
    </source>
</evidence>
<dbReference type="InterPro" id="IPR006076">
    <property type="entry name" value="FAD-dep_OxRdtase"/>
</dbReference>
<accession>A0A7C4NP99</accession>
<protein>
    <submittedName>
        <fullName evidence="3">NAD(P)/FAD-dependent oxidoreductase</fullName>
    </submittedName>
</protein>
<dbReference type="AlphaFoldDB" id="A0A7C4NP99"/>
<evidence type="ECO:0000313" key="3">
    <source>
        <dbReference type="EMBL" id="HGQ64170.1"/>
    </source>
</evidence>
<reference evidence="3" key="1">
    <citation type="journal article" date="2020" name="mSystems">
        <title>Genome- and Community-Level Interaction Insights into Carbon Utilization and Element Cycling Functions of Hydrothermarchaeota in Hydrothermal Sediment.</title>
        <authorList>
            <person name="Zhou Z."/>
            <person name="Liu Y."/>
            <person name="Xu W."/>
            <person name="Pan J."/>
            <person name="Luo Z.H."/>
            <person name="Li M."/>
        </authorList>
    </citation>
    <scope>NUCLEOTIDE SEQUENCE [LARGE SCALE GENOMIC DNA]</scope>
    <source>
        <strain evidence="3">SpSt-637</strain>
        <strain evidence="2">SpSt-667</strain>
    </source>
</reference>
<sequence length="364" mass="41455">MDVVVIGAGISGLLSAYWLSRNKHVSSLIVFEKRPLNAIPRKHCSGVISRDTMLRIPYAVKFIENSYNRLKVYVAENLEVELIFDKNAIYKIDRVAHEKLLLEVVKERGVEIMLNTNVVDVEKVKNKYRVRGFNVRGGEFDQVIVAEGYPPNLSRKLNLESRFNTFKGIQQEAYLSRKLDCDSVEVLYVYIGRNTKGFAWLIPVNERRLIVGVASKDNVFGELSLVKRFFEKKLNIEMTKMKDLYGGIVLRGYPKKLLRGSILGIGDAVAMVKSLSGGGLYPISVTSTVYGENLHKPEVLNRKTKSIARELMKQYKLYELITRGLKLPRSILLFSNITAYIGDSYFYDHHEKILAKAFTTIKFG</sequence>
<evidence type="ECO:0000259" key="1">
    <source>
        <dbReference type="Pfam" id="PF01266"/>
    </source>
</evidence>
<dbReference type="InterPro" id="IPR036188">
    <property type="entry name" value="FAD/NAD-bd_sf"/>
</dbReference>
<proteinExistence type="predicted"/>
<name>A0A7C4NP99_9CREN</name>
<dbReference type="EMBL" id="DTCK01000039">
    <property type="protein sequence ID" value="HGQ36236.1"/>
    <property type="molecule type" value="Genomic_DNA"/>
</dbReference>
<organism evidence="3">
    <name type="scientific">Ignisphaera aggregans</name>
    <dbReference type="NCBI Taxonomy" id="334771"/>
    <lineage>
        <taxon>Archaea</taxon>
        <taxon>Thermoproteota</taxon>
        <taxon>Thermoprotei</taxon>
        <taxon>Desulfurococcales</taxon>
        <taxon>Desulfurococcaceae</taxon>
        <taxon>Ignisphaera</taxon>
    </lineage>
</organism>
<dbReference type="PANTHER" id="PTHR42685">
    <property type="entry name" value="GERANYLGERANYL DIPHOSPHATE REDUCTASE"/>
    <property type="match status" value="1"/>
</dbReference>
<feature type="domain" description="FAD dependent oxidoreductase" evidence="1">
    <location>
        <begin position="2"/>
        <end position="76"/>
    </location>
</feature>